<dbReference type="AlphaFoldDB" id="A0AAV7MYX9"/>
<protein>
    <recommendedName>
        <fullName evidence="4">NADH dehydrogenase subunit 6</fullName>
    </recommendedName>
</protein>
<proteinExistence type="predicted"/>
<feature type="non-terminal residue" evidence="2">
    <location>
        <position position="63"/>
    </location>
</feature>
<evidence type="ECO:0008006" key="4">
    <source>
        <dbReference type="Google" id="ProtNLM"/>
    </source>
</evidence>
<organism evidence="2 3">
    <name type="scientific">Pleurodeles waltl</name>
    <name type="common">Iberian ribbed newt</name>
    <dbReference type="NCBI Taxonomy" id="8319"/>
    <lineage>
        <taxon>Eukaryota</taxon>
        <taxon>Metazoa</taxon>
        <taxon>Chordata</taxon>
        <taxon>Craniata</taxon>
        <taxon>Vertebrata</taxon>
        <taxon>Euteleostomi</taxon>
        <taxon>Amphibia</taxon>
        <taxon>Batrachia</taxon>
        <taxon>Caudata</taxon>
        <taxon>Salamandroidea</taxon>
        <taxon>Salamandridae</taxon>
        <taxon>Pleurodelinae</taxon>
        <taxon>Pleurodeles</taxon>
    </lineage>
</organism>
<feature type="transmembrane region" description="Helical" evidence="1">
    <location>
        <begin position="31"/>
        <end position="53"/>
    </location>
</feature>
<sequence length="63" mass="6706">VKCGVVYVLMSVVMCGGVGCFERGCCMGDGVVCLCLVGLSIAVVSLWPSFGIFGRRGLWVMWV</sequence>
<evidence type="ECO:0000313" key="2">
    <source>
        <dbReference type="EMBL" id="KAJ1107223.1"/>
    </source>
</evidence>
<dbReference type="Proteomes" id="UP001066276">
    <property type="component" value="Chromosome 9"/>
</dbReference>
<keyword evidence="1" id="KW-0472">Membrane</keyword>
<keyword evidence="1" id="KW-0812">Transmembrane</keyword>
<feature type="non-terminal residue" evidence="2">
    <location>
        <position position="1"/>
    </location>
</feature>
<gene>
    <name evidence="2" type="ORF">NDU88_004616</name>
</gene>
<keyword evidence="3" id="KW-1185">Reference proteome</keyword>
<accession>A0AAV7MYX9</accession>
<feature type="transmembrane region" description="Helical" evidence="1">
    <location>
        <begin position="6"/>
        <end position="24"/>
    </location>
</feature>
<evidence type="ECO:0000313" key="3">
    <source>
        <dbReference type="Proteomes" id="UP001066276"/>
    </source>
</evidence>
<evidence type="ECO:0000256" key="1">
    <source>
        <dbReference type="SAM" id="Phobius"/>
    </source>
</evidence>
<keyword evidence="1" id="KW-1133">Transmembrane helix</keyword>
<reference evidence="2" key="1">
    <citation type="journal article" date="2022" name="bioRxiv">
        <title>Sequencing and chromosome-scale assembly of the giantPleurodeles waltlgenome.</title>
        <authorList>
            <person name="Brown T."/>
            <person name="Elewa A."/>
            <person name="Iarovenko S."/>
            <person name="Subramanian E."/>
            <person name="Araus A.J."/>
            <person name="Petzold A."/>
            <person name="Susuki M."/>
            <person name="Suzuki K.-i.T."/>
            <person name="Hayashi T."/>
            <person name="Toyoda A."/>
            <person name="Oliveira C."/>
            <person name="Osipova E."/>
            <person name="Leigh N.D."/>
            <person name="Simon A."/>
            <person name="Yun M.H."/>
        </authorList>
    </citation>
    <scope>NUCLEOTIDE SEQUENCE</scope>
    <source>
        <strain evidence="2">20211129_DDA</strain>
        <tissue evidence="2">Liver</tissue>
    </source>
</reference>
<comment type="caution">
    <text evidence="2">The sequence shown here is derived from an EMBL/GenBank/DDBJ whole genome shotgun (WGS) entry which is preliminary data.</text>
</comment>
<dbReference type="EMBL" id="JANPWB010000013">
    <property type="protein sequence ID" value="KAJ1107223.1"/>
    <property type="molecule type" value="Genomic_DNA"/>
</dbReference>
<name>A0AAV7MYX9_PLEWA</name>